<dbReference type="Pfam" id="PF26395">
    <property type="entry name" value="E2-CBASS"/>
    <property type="match status" value="1"/>
</dbReference>
<protein>
    <recommendedName>
        <fullName evidence="1">Type II CBASS E2 protein domain-containing protein</fullName>
    </recommendedName>
</protein>
<sequence length="153" mass="17767">MTEAMTIPAQIASMQATWPQFKVRTQTEDTVVWRGAVEAEYDTYSVEISFTQGDNLPWVRVLRPSLRERPDFQDGPLPHVYWRNDRPFLCLFDPAQNEWNDGMAISDRFVGWISDWLYFYETWSLTGKWLGGGRHPGDPVPTTIKQHIDEVTS</sequence>
<gene>
    <name evidence="2" type="ORF">P0Y65_20865</name>
</gene>
<dbReference type="EMBL" id="CP119312">
    <property type="protein sequence ID" value="WEK04595.1"/>
    <property type="molecule type" value="Genomic_DNA"/>
</dbReference>
<organism evidence="2 3">
    <name type="scientific">Candidatus Devosia phytovorans</name>
    <dbReference type="NCBI Taxonomy" id="3121372"/>
    <lineage>
        <taxon>Bacteria</taxon>
        <taxon>Pseudomonadati</taxon>
        <taxon>Pseudomonadota</taxon>
        <taxon>Alphaproteobacteria</taxon>
        <taxon>Hyphomicrobiales</taxon>
        <taxon>Devosiaceae</taxon>
        <taxon>Devosia</taxon>
    </lineage>
</organism>
<dbReference type="InterPro" id="IPR058588">
    <property type="entry name" value="E2-CBASS"/>
</dbReference>
<reference evidence="2" key="1">
    <citation type="submission" date="2023-03" db="EMBL/GenBank/DDBJ databases">
        <title>Andean soil-derived lignocellulolytic bacterial consortium as a source of novel taxa and putative plastic-active enzymes.</title>
        <authorList>
            <person name="Diaz-Garcia L."/>
            <person name="Chuvochina M."/>
            <person name="Feuerriegel G."/>
            <person name="Bunk B."/>
            <person name="Sproer C."/>
            <person name="Streit W.R."/>
            <person name="Rodriguez L.M."/>
            <person name="Overmann J."/>
            <person name="Jimenez D.J."/>
        </authorList>
    </citation>
    <scope>NUCLEOTIDE SEQUENCE</scope>
    <source>
        <strain evidence="2">MAG 4196</strain>
    </source>
</reference>
<accession>A0AAJ6AZH8</accession>
<dbReference type="Proteomes" id="UP001217476">
    <property type="component" value="Chromosome"/>
</dbReference>
<name>A0AAJ6AZH8_9HYPH</name>
<dbReference type="AlphaFoldDB" id="A0AAJ6AZH8"/>
<evidence type="ECO:0000313" key="3">
    <source>
        <dbReference type="Proteomes" id="UP001217476"/>
    </source>
</evidence>
<evidence type="ECO:0000313" key="2">
    <source>
        <dbReference type="EMBL" id="WEK04595.1"/>
    </source>
</evidence>
<evidence type="ECO:0000259" key="1">
    <source>
        <dbReference type="Pfam" id="PF26395"/>
    </source>
</evidence>
<proteinExistence type="predicted"/>
<feature type="domain" description="Type II CBASS E2 protein" evidence="1">
    <location>
        <begin position="10"/>
        <end position="136"/>
    </location>
</feature>